<name>A0A0F9E759_9ZZZZ</name>
<organism evidence="1">
    <name type="scientific">marine sediment metagenome</name>
    <dbReference type="NCBI Taxonomy" id="412755"/>
    <lineage>
        <taxon>unclassified sequences</taxon>
        <taxon>metagenomes</taxon>
        <taxon>ecological metagenomes</taxon>
    </lineage>
</organism>
<proteinExistence type="predicted"/>
<gene>
    <name evidence="1" type="ORF">LCGC14_2460760</name>
</gene>
<dbReference type="AlphaFoldDB" id="A0A0F9E759"/>
<comment type="caution">
    <text evidence="1">The sequence shown here is derived from an EMBL/GenBank/DDBJ whole genome shotgun (WGS) entry which is preliminary data.</text>
</comment>
<accession>A0A0F9E759</accession>
<dbReference type="EMBL" id="LAZR01038310">
    <property type="protein sequence ID" value="KKL19903.1"/>
    <property type="molecule type" value="Genomic_DNA"/>
</dbReference>
<evidence type="ECO:0000313" key="1">
    <source>
        <dbReference type="EMBL" id="KKL19903.1"/>
    </source>
</evidence>
<protein>
    <submittedName>
        <fullName evidence="1">Uncharacterized protein</fullName>
    </submittedName>
</protein>
<feature type="non-terminal residue" evidence="1">
    <location>
        <position position="1"/>
    </location>
</feature>
<sequence>GVVNGFDIRMGTVEGKFLLKEPDTELWHVPVDIRFNNLDSTVS</sequence>
<reference evidence="1" key="1">
    <citation type="journal article" date="2015" name="Nature">
        <title>Complex archaea that bridge the gap between prokaryotes and eukaryotes.</title>
        <authorList>
            <person name="Spang A."/>
            <person name="Saw J.H."/>
            <person name="Jorgensen S.L."/>
            <person name="Zaremba-Niedzwiedzka K."/>
            <person name="Martijn J."/>
            <person name="Lind A.E."/>
            <person name="van Eijk R."/>
            <person name="Schleper C."/>
            <person name="Guy L."/>
            <person name="Ettema T.J."/>
        </authorList>
    </citation>
    <scope>NUCLEOTIDE SEQUENCE</scope>
</reference>